<evidence type="ECO:0000256" key="1">
    <source>
        <dbReference type="ARBA" id="ARBA00022603"/>
    </source>
</evidence>
<dbReference type="OrthoDB" id="435282at2759"/>
<dbReference type="PRINTS" id="PR02008">
    <property type="entry name" value="RCMTFAMILY"/>
</dbReference>
<proteinExistence type="inferred from homology"/>
<feature type="binding site" evidence="5">
    <location>
        <position position="350"/>
    </location>
    <ligand>
        <name>S-adenosyl-L-methionine</name>
        <dbReference type="ChEBI" id="CHEBI:59789"/>
    </ligand>
</feature>
<keyword evidence="4 5" id="KW-0694">RNA-binding</keyword>
<keyword evidence="1 5" id="KW-0489">Methyltransferase</keyword>
<keyword evidence="3 5" id="KW-0949">S-adenosyl-L-methionine</keyword>
<evidence type="ECO:0000313" key="9">
    <source>
        <dbReference type="Proteomes" id="UP000242525"/>
    </source>
</evidence>
<dbReference type="GO" id="GO:0005730">
    <property type="term" value="C:nucleolus"/>
    <property type="evidence" value="ECO:0007669"/>
    <property type="project" value="TreeGrafter"/>
</dbReference>
<comment type="caution">
    <text evidence="8">The sequence shown here is derived from an EMBL/GenBank/DDBJ whole genome shotgun (WGS) entry which is preliminary data.</text>
</comment>
<dbReference type="InterPro" id="IPR029063">
    <property type="entry name" value="SAM-dependent_MTases_sf"/>
</dbReference>
<protein>
    <submittedName>
        <fullName evidence="8">Similar to Saccharomyces cerevisiae YNL022C RCM1 Putative cytosine 5-methyltransferase</fullName>
    </submittedName>
</protein>
<accession>A0A0J9XF93</accession>
<sequence>MGPPNRNNNSNSNNKKPARPGQKPGHGKAGAGGSSNANLYEEASRIMKTLTQKGTSGGLRSIIYDHKTNKSDPRQLYALVSSTLKFRDLLTTVIKASGMLKTERRVFGGSDVNLALLMAHDLLLSRSGRITSRKSLAKDAILKHKTRLKAELVKYKVKHKIHDINTLITERDETPVRWIRINTILVKDPAEIESWLFSTFTQVADWHSLDAKSIYKDIYVQHLYGIHPSVSVAQLEHYKTGKLIIQDRASCFPATIMSQTFGVDDFIKTIDVPRDAPQGSDETVRLIDACSAPGNKTTHLAALSGSSSRKPKHSMYRIHAFERDERRSKILKKMVGIAGANNCVDVVVGDFTQAATPSEYPEVLGLIVDPSCSGSGIFGRSFIEQDKEEENDNTGDEAAAGVSASEQERLLKLAGFQYKIVKHALSFPKARVVVYSTCSIHAQENEHVVERLLDDPAVAAQGWRVADRATVLPEWSRRGFPTEFNQVNQANGGQIRDAATVAQIADGCVRALPKEDGGIGFFAVCFVRSEQAAQDWRESHAATAAAAAAAADAVAPATKGKKKVTKKASTIDSDNEELDTEEWGGFDD</sequence>
<feature type="binding site" evidence="5">
    <location>
        <position position="369"/>
    </location>
    <ligand>
        <name>S-adenosyl-L-methionine</name>
        <dbReference type="ChEBI" id="CHEBI:59789"/>
    </ligand>
</feature>
<dbReference type="InterPro" id="IPR001678">
    <property type="entry name" value="MeTrfase_RsmB-F_NOP2_dom"/>
</dbReference>
<dbReference type="GO" id="GO:0003723">
    <property type="term" value="F:RNA binding"/>
    <property type="evidence" value="ECO:0007669"/>
    <property type="project" value="UniProtKB-UniRule"/>
</dbReference>
<feature type="compositionally biased region" description="Acidic residues" evidence="6">
    <location>
        <begin position="573"/>
        <end position="588"/>
    </location>
</feature>
<evidence type="ECO:0000313" key="8">
    <source>
        <dbReference type="EMBL" id="CDO55929.1"/>
    </source>
</evidence>
<dbReference type="PANTHER" id="PTHR22807">
    <property type="entry name" value="NOP2 YEAST -RELATED NOL1/NOP2/FMU SUN DOMAIN-CONTAINING"/>
    <property type="match status" value="1"/>
</dbReference>
<feature type="binding site" evidence="5">
    <location>
        <begin position="290"/>
        <end position="296"/>
    </location>
    <ligand>
        <name>S-adenosyl-L-methionine</name>
        <dbReference type="ChEBI" id="CHEBI:59789"/>
    </ligand>
</feature>
<dbReference type="STRING" id="1173061.A0A0J9XF93"/>
<evidence type="ECO:0000259" key="7">
    <source>
        <dbReference type="PROSITE" id="PS51686"/>
    </source>
</evidence>
<evidence type="ECO:0000256" key="2">
    <source>
        <dbReference type="ARBA" id="ARBA00022679"/>
    </source>
</evidence>
<reference evidence="8" key="1">
    <citation type="submission" date="2014-03" db="EMBL/GenBank/DDBJ databases">
        <authorList>
            <person name="Casaregola S."/>
        </authorList>
    </citation>
    <scope>NUCLEOTIDE SEQUENCE [LARGE SCALE GENOMIC DNA]</scope>
    <source>
        <strain evidence="8">CLIB 918</strain>
    </source>
</reference>
<feature type="binding site" evidence="5">
    <location>
        <position position="322"/>
    </location>
    <ligand>
        <name>S-adenosyl-L-methionine</name>
        <dbReference type="ChEBI" id="CHEBI:59789"/>
    </ligand>
</feature>
<dbReference type="Pfam" id="PF21153">
    <property type="entry name" value="NSUN5_N"/>
    <property type="match status" value="1"/>
</dbReference>
<feature type="active site" description="Nucleophile" evidence="5">
    <location>
        <position position="438"/>
    </location>
</feature>
<evidence type="ECO:0000256" key="6">
    <source>
        <dbReference type="SAM" id="MobiDB-lite"/>
    </source>
</evidence>
<evidence type="ECO:0000256" key="5">
    <source>
        <dbReference type="PROSITE-ProRule" id="PRU01023"/>
    </source>
</evidence>
<name>A0A0J9XF93_GEOCN</name>
<feature type="compositionally biased region" description="Low complexity" evidence="6">
    <location>
        <begin position="1"/>
        <end position="23"/>
    </location>
</feature>
<dbReference type="GO" id="GO:0070475">
    <property type="term" value="P:rRNA base methylation"/>
    <property type="evidence" value="ECO:0007669"/>
    <property type="project" value="TreeGrafter"/>
</dbReference>
<dbReference type="Proteomes" id="UP000242525">
    <property type="component" value="Unassembled WGS sequence"/>
</dbReference>
<feature type="region of interest" description="Disordered" evidence="6">
    <location>
        <begin position="558"/>
        <end position="588"/>
    </location>
</feature>
<organism evidence="8 9">
    <name type="scientific">Geotrichum candidum</name>
    <name type="common">Oospora lactis</name>
    <name type="synonym">Dipodascus geotrichum</name>
    <dbReference type="NCBI Taxonomy" id="1173061"/>
    <lineage>
        <taxon>Eukaryota</taxon>
        <taxon>Fungi</taxon>
        <taxon>Dikarya</taxon>
        <taxon>Ascomycota</taxon>
        <taxon>Saccharomycotina</taxon>
        <taxon>Dipodascomycetes</taxon>
        <taxon>Dipodascales</taxon>
        <taxon>Dipodascaceae</taxon>
        <taxon>Geotrichum</taxon>
    </lineage>
</organism>
<feature type="region of interest" description="Disordered" evidence="6">
    <location>
        <begin position="1"/>
        <end position="36"/>
    </location>
</feature>
<feature type="domain" description="SAM-dependent MTase RsmB/NOP-type" evidence="7">
    <location>
        <begin position="167"/>
        <end position="529"/>
    </location>
</feature>
<dbReference type="Pfam" id="PF01189">
    <property type="entry name" value="Methyltr_RsmB-F"/>
    <property type="match status" value="1"/>
</dbReference>
<dbReference type="InterPro" id="IPR023267">
    <property type="entry name" value="RCMT"/>
</dbReference>
<dbReference type="InterPro" id="IPR048889">
    <property type="entry name" value="NSUN5_RCM1_N"/>
</dbReference>
<dbReference type="EMBL" id="CCBN010000013">
    <property type="protein sequence ID" value="CDO55929.1"/>
    <property type="molecule type" value="Genomic_DNA"/>
</dbReference>
<dbReference type="Gene3D" id="3.40.50.150">
    <property type="entry name" value="Vaccinia Virus protein VP39"/>
    <property type="match status" value="1"/>
</dbReference>
<evidence type="ECO:0000256" key="3">
    <source>
        <dbReference type="ARBA" id="ARBA00022691"/>
    </source>
</evidence>
<dbReference type="AlphaFoldDB" id="A0A0J9XF93"/>
<evidence type="ECO:0000256" key="4">
    <source>
        <dbReference type="ARBA" id="ARBA00022884"/>
    </source>
</evidence>
<dbReference type="SUPFAM" id="SSF53335">
    <property type="entry name" value="S-adenosyl-L-methionine-dependent methyltransferases"/>
    <property type="match status" value="1"/>
</dbReference>
<keyword evidence="2 5" id="KW-0808">Transferase</keyword>
<gene>
    <name evidence="8" type="ORF">BN980_GECA13s00384g</name>
</gene>
<dbReference type="InterPro" id="IPR049560">
    <property type="entry name" value="MeTrfase_RsmB-F_NOP2_cat"/>
</dbReference>
<comment type="similarity">
    <text evidence="5">Belongs to the class I-like SAM-binding methyltransferase superfamily. RsmB/NOP family.</text>
</comment>
<dbReference type="PROSITE" id="PS51686">
    <property type="entry name" value="SAM_MT_RSMB_NOP"/>
    <property type="match status" value="1"/>
</dbReference>
<keyword evidence="9" id="KW-1185">Reference proteome</keyword>
<dbReference type="PANTHER" id="PTHR22807:SF4">
    <property type="entry name" value="28S RRNA (CYTOSINE-C(5))-METHYLTRANSFERASE"/>
    <property type="match status" value="1"/>
</dbReference>
<dbReference type="GO" id="GO:0008173">
    <property type="term" value="F:RNA methyltransferase activity"/>
    <property type="evidence" value="ECO:0007669"/>
    <property type="project" value="InterPro"/>
</dbReference>